<keyword evidence="1" id="KW-1133">Transmembrane helix</keyword>
<organism evidence="3">
    <name type="scientific">Sesamum calycinum</name>
    <dbReference type="NCBI Taxonomy" id="2727403"/>
    <lineage>
        <taxon>Eukaryota</taxon>
        <taxon>Viridiplantae</taxon>
        <taxon>Streptophyta</taxon>
        <taxon>Embryophyta</taxon>
        <taxon>Tracheophyta</taxon>
        <taxon>Spermatophyta</taxon>
        <taxon>Magnoliopsida</taxon>
        <taxon>eudicotyledons</taxon>
        <taxon>Gunneridae</taxon>
        <taxon>Pentapetalae</taxon>
        <taxon>asterids</taxon>
        <taxon>lamiids</taxon>
        <taxon>Lamiales</taxon>
        <taxon>Pedaliaceae</taxon>
        <taxon>Sesamum</taxon>
    </lineage>
</organism>
<keyword evidence="1" id="KW-0472">Membrane</keyword>
<dbReference type="SUPFAM" id="SSF56672">
    <property type="entry name" value="DNA/RNA polymerases"/>
    <property type="match status" value="1"/>
</dbReference>
<dbReference type="AlphaFoldDB" id="A0AAW2IRW5"/>
<name>A0AAW2IRW5_9LAMI</name>
<dbReference type="CDD" id="cd09272">
    <property type="entry name" value="RNase_HI_RT_Ty1"/>
    <property type="match status" value="1"/>
</dbReference>
<reference evidence="3" key="2">
    <citation type="journal article" date="2024" name="Plant">
        <title>Genomic evolution and insights into agronomic trait innovations of Sesamum species.</title>
        <authorList>
            <person name="Miao H."/>
            <person name="Wang L."/>
            <person name="Qu L."/>
            <person name="Liu H."/>
            <person name="Sun Y."/>
            <person name="Le M."/>
            <person name="Wang Q."/>
            <person name="Wei S."/>
            <person name="Zheng Y."/>
            <person name="Lin W."/>
            <person name="Duan Y."/>
            <person name="Cao H."/>
            <person name="Xiong S."/>
            <person name="Wang X."/>
            <person name="Wei L."/>
            <person name="Li C."/>
            <person name="Ma Q."/>
            <person name="Ju M."/>
            <person name="Zhao R."/>
            <person name="Li G."/>
            <person name="Mu C."/>
            <person name="Tian Q."/>
            <person name="Mei H."/>
            <person name="Zhang T."/>
            <person name="Gao T."/>
            <person name="Zhang H."/>
        </authorList>
    </citation>
    <scope>NUCLEOTIDE SEQUENCE</scope>
    <source>
        <strain evidence="3">KEN8</strain>
    </source>
</reference>
<reference evidence="3" key="1">
    <citation type="submission" date="2020-06" db="EMBL/GenBank/DDBJ databases">
        <authorList>
            <person name="Li T."/>
            <person name="Hu X."/>
            <person name="Zhang T."/>
            <person name="Song X."/>
            <person name="Zhang H."/>
            <person name="Dai N."/>
            <person name="Sheng W."/>
            <person name="Hou X."/>
            <person name="Wei L."/>
        </authorList>
    </citation>
    <scope>NUCLEOTIDE SEQUENCE</scope>
    <source>
        <strain evidence="3">KEN8</strain>
        <tissue evidence="3">Leaf</tissue>
    </source>
</reference>
<sequence>MRRRRLGEGNLAYENGVFSMEFSRRNFASDDFADQKNNISLGVEKTIRNSWVFLDTCVSLNTLLMNTEGVTILLLGRFTVVNTQFRTSIKVVHSDNGSEFVNAQSTPFSRLEMSYFMNIHFISKPYMFTLIRCPYLCLFVILMFILLSRSPIPFSNSLHPFPVTQPAVPHPLIHTFHSEDLKEPCPKEPKEYLQANKDCNWVFKLKLNPDGSVERYKARLVAKGYNQIEGVDYFDSFSPIAKSVTFRIFLALAVSRSWPLLQFDVNNIFLHGFLDEDVYMEPPQGFVGAAPGQVCKLQKSLYGLKQASRQWNLELTTKLLNFGFSQSTHENCLFIKSSDSEFTALLVYVDDILLTGYCIFLGTSLVSWKTKKQATVSGLLRRLSIATTLHITANPVFHERTKHLDIDFHLVRDQFKFGFIAPSHISGSAQLADLFTKSLPVGDFIHFLSKMGFFSYVPS</sequence>
<keyword evidence="1" id="KW-0812">Transmembrane</keyword>
<dbReference type="InterPro" id="IPR013103">
    <property type="entry name" value="RVT_2"/>
</dbReference>
<comment type="caution">
    <text evidence="3">The sequence shown here is derived from an EMBL/GenBank/DDBJ whole genome shotgun (WGS) entry which is preliminary data.</text>
</comment>
<accession>A0AAW2IRW5</accession>
<dbReference type="EMBL" id="JACGWM010001978">
    <property type="protein sequence ID" value="KAL0284884.1"/>
    <property type="molecule type" value="Genomic_DNA"/>
</dbReference>
<feature type="transmembrane region" description="Helical" evidence="1">
    <location>
        <begin position="126"/>
        <end position="147"/>
    </location>
</feature>
<dbReference type="Pfam" id="PF07727">
    <property type="entry name" value="RVT_2"/>
    <property type="match status" value="1"/>
</dbReference>
<evidence type="ECO:0000259" key="2">
    <source>
        <dbReference type="Pfam" id="PF07727"/>
    </source>
</evidence>
<feature type="domain" description="Reverse transcriptase Ty1/copia-type" evidence="2">
    <location>
        <begin position="199"/>
        <end position="356"/>
    </location>
</feature>
<dbReference type="InterPro" id="IPR043502">
    <property type="entry name" value="DNA/RNA_pol_sf"/>
</dbReference>
<protein>
    <submittedName>
        <fullName evidence="3">Retrovirus-related Pol polyprotein from transposon RE1</fullName>
    </submittedName>
</protein>
<dbReference type="PANTHER" id="PTHR11439:SF470">
    <property type="entry name" value="CYSTEINE-RICH RLK (RECEPTOR-LIKE PROTEIN KINASE) 8"/>
    <property type="match status" value="1"/>
</dbReference>
<evidence type="ECO:0000256" key="1">
    <source>
        <dbReference type="SAM" id="Phobius"/>
    </source>
</evidence>
<proteinExistence type="predicted"/>
<gene>
    <name evidence="3" type="ORF">Scaly_2835000</name>
</gene>
<dbReference type="PANTHER" id="PTHR11439">
    <property type="entry name" value="GAG-POL-RELATED RETROTRANSPOSON"/>
    <property type="match status" value="1"/>
</dbReference>
<evidence type="ECO:0000313" key="3">
    <source>
        <dbReference type="EMBL" id="KAL0284884.1"/>
    </source>
</evidence>